<evidence type="ECO:0000313" key="3">
    <source>
        <dbReference type="WBParaSite" id="PDA_v2.g2209.t1"/>
    </source>
</evidence>
<dbReference type="WBParaSite" id="PDA_v2.g2209.t1">
    <property type="protein sequence ID" value="PDA_v2.g2209.t1"/>
    <property type="gene ID" value="PDA_v2.g2209"/>
</dbReference>
<keyword evidence="2" id="KW-1185">Reference proteome</keyword>
<proteinExistence type="predicted"/>
<protein>
    <submittedName>
        <fullName evidence="3">Uncharacterized protein</fullName>
    </submittedName>
</protein>
<dbReference type="Proteomes" id="UP000887578">
    <property type="component" value="Unplaced"/>
</dbReference>
<evidence type="ECO:0000313" key="2">
    <source>
        <dbReference type="Proteomes" id="UP000887578"/>
    </source>
</evidence>
<dbReference type="AlphaFoldDB" id="A0A914Q4J3"/>
<name>A0A914Q4J3_9BILA</name>
<keyword evidence="1" id="KW-1133">Transmembrane helix</keyword>
<accession>A0A914Q4J3</accession>
<organism evidence="2 3">
    <name type="scientific">Panagrolaimus davidi</name>
    <dbReference type="NCBI Taxonomy" id="227884"/>
    <lineage>
        <taxon>Eukaryota</taxon>
        <taxon>Metazoa</taxon>
        <taxon>Ecdysozoa</taxon>
        <taxon>Nematoda</taxon>
        <taxon>Chromadorea</taxon>
        <taxon>Rhabditida</taxon>
        <taxon>Tylenchina</taxon>
        <taxon>Panagrolaimomorpha</taxon>
        <taxon>Panagrolaimoidea</taxon>
        <taxon>Panagrolaimidae</taxon>
        <taxon>Panagrolaimus</taxon>
    </lineage>
</organism>
<sequence>MSVKSIYEIEFASEITVDECFESENENFETPPPQNRKKFIQHVFAAFMIFVCLFIGAILNLSIEFFITTYLL</sequence>
<keyword evidence="1" id="KW-0812">Transmembrane</keyword>
<reference evidence="3" key="1">
    <citation type="submission" date="2022-11" db="UniProtKB">
        <authorList>
            <consortium name="WormBaseParasite"/>
        </authorList>
    </citation>
    <scope>IDENTIFICATION</scope>
</reference>
<keyword evidence="1" id="KW-0472">Membrane</keyword>
<feature type="transmembrane region" description="Helical" evidence="1">
    <location>
        <begin position="43"/>
        <end position="67"/>
    </location>
</feature>
<evidence type="ECO:0000256" key="1">
    <source>
        <dbReference type="SAM" id="Phobius"/>
    </source>
</evidence>